<dbReference type="SUPFAM" id="SSF58022">
    <property type="entry name" value="XRCC4, C-terminal oligomerization domain"/>
    <property type="match status" value="1"/>
</dbReference>
<reference evidence="1 2" key="3">
    <citation type="submission" date="2019-11" db="EMBL/GenBank/DDBJ databases">
        <title>A de novo genome assembly of a pear dwarfing rootstock.</title>
        <authorList>
            <person name="Wang F."/>
            <person name="Wang J."/>
            <person name="Li S."/>
            <person name="Zhang Y."/>
            <person name="Fang M."/>
            <person name="Ma L."/>
            <person name="Zhao Y."/>
            <person name="Jiang S."/>
        </authorList>
    </citation>
    <scope>NUCLEOTIDE SEQUENCE [LARGE SCALE GENOMIC DNA]</scope>
    <source>
        <strain evidence="1">S2</strain>
        <tissue evidence="1">Leaf</tissue>
    </source>
</reference>
<keyword evidence="1" id="KW-0966">Cell projection</keyword>
<accession>A0A5N5HHY3</accession>
<evidence type="ECO:0000313" key="1">
    <source>
        <dbReference type="EMBL" id="KAB2626467.1"/>
    </source>
</evidence>
<reference evidence="1 2" key="1">
    <citation type="submission" date="2019-09" db="EMBL/GenBank/DDBJ databases">
        <authorList>
            <person name="Ou C."/>
        </authorList>
    </citation>
    <scope>NUCLEOTIDE SEQUENCE [LARGE SCALE GENOMIC DNA]</scope>
    <source>
        <strain evidence="1">S2</strain>
        <tissue evidence="1">Leaf</tissue>
    </source>
</reference>
<evidence type="ECO:0000313" key="2">
    <source>
        <dbReference type="Proteomes" id="UP000327157"/>
    </source>
</evidence>
<sequence length="50" mass="5825">MDEPFEKPHNLKSLNSLLLKETKDRQQQMESLVQGKANLESELSRVRRGD</sequence>
<protein>
    <submittedName>
        <fullName evidence="1">Flagellar attachment zone protein 1-like</fullName>
    </submittedName>
</protein>
<comment type="caution">
    <text evidence="1">The sequence shown here is derived from an EMBL/GenBank/DDBJ whole genome shotgun (WGS) entry which is preliminary data.</text>
</comment>
<keyword evidence="1" id="KW-0282">Flagellum</keyword>
<organism evidence="1 2">
    <name type="scientific">Pyrus ussuriensis x Pyrus communis</name>
    <dbReference type="NCBI Taxonomy" id="2448454"/>
    <lineage>
        <taxon>Eukaryota</taxon>
        <taxon>Viridiplantae</taxon>
        <taxon>Streptophyta</taxon>
        <taxon>Embryophyta</taxon>
        <taxon>Tracheophyta</taxon>
        <taxon>Spermatophyta</taxon>
        <taxon>Magnoliopsida</taxon>
        <taxon>eudicotyledons</taxon>
        <taxon>Gunneridae</taxon>
        <taxon>Pentapetalae</taxon>
        <taxon>rosids</taxon>
        <taxon>fabids</taxon>
        <taxon>Rosales</taxon>
        <taxon>Rosaceae</taxon>
        <taxon>Amygdaloideae</taxon>
        <taxon>Maleae</taxon>
        <taxon>Pyrus</taxon>
    </lineage>
</organism>
<proteinExistence type="predicted"/>
<keyword evidence="1" id="KW-0969">Cilium</keyword>
<name>A0A5N5HHY3_9ROSA</name>
<gene>
    <name evidence="1" type="ORF">D8674_020085</name>
</gene>
<reference evidence="2" key="2">
    <citation type="submission" date="2019-10" db="EMBL/GenBank/DDBJ databases">
        <title>A de novo genome assembly of a pear dwarfing rootstock.</title>
        <authorList>
            <person name="Wang F."/>
            <person name="Wang J."/>
            <person name="Li S."/>
            <person name="Zhang Y."/>
            <person name="Fang M."/>
            <person name="Ma L."/>
            <person name="Zhao Y."/>
            <person name="Jiang S."/>
        </authorList>
    </citation>
    <scope>NUCLEOTIDE SEQUENCE [LARGE SCALE GENOMIC DNA]</scope>
</reference>
<dbReference type="Proteomes" id="UP000327157">
    <property type="component" value="Chromosome 2"/>
</dbReference>
<keyword evidence="2" id="KW-1185">Reference proteome</keyword>
<dbReference type="AlphaFoldDB" id="A0A5N5HHY3"/>
<dbReference type="EMBL" id="SMOL01000157">
    <property type="protein sequence ID" value="KAB2626467.1"/>
    <property type="molecule type" value="Genomic_DNA"/>
</dbReference>